<evidence type="ECO:0000313" key="8">
    <source>
        <dbReference type="Proteomes" id="UP000019489"/>
    </source>
</evidence>
<dbReference type="PATRIC" id="fig|1386089.3.peg.974"/>
<dbReference type="PROSITE" id="PS50042">
    <property type="entry name" value="CNMP_BINDING_3"/>
    <property type="match status" value="1"/>
</dbReference>
<dbReference type="InterPro" id="IPR012318">
    <property type="entry name" value="HTH_CRP"/>
</dbReference>
<name>W9GFJ7_9MICO</name>
<dbReference type="SUPFAM" id="SSF46785">
    <property type="entry name" value="Winged helix' DNA-binding domain"/>
    <property type="match status" value="1"/>
</dbReference>
<dbReference type="Pfam" id="PF00027">
    <property type="entry name" value="cNMP_binding"/>
    <property type="match status" value="1"/>
</dbReference>
<proteinExistence type="predicted"/>
<keyword evidence="8" id="KW-1185">Reference proteome</keyword>
<evidence type="ECO:0000256" key="1">
    <source>
        <dbReference type="ARBA" id="ARBA00023015"/>
    </source>
</evidence>
<dbReference type="Gene3D" id="2.60.120.10">
    <property type="entry name" value="Jelly Rolls"/>
    <property type="match status" value="1"/>
</dbReference>
<dbReference type="SMART" id="SM00419">
    <property type="entry name" value="HTH_CRP"/>
    <property type="match status" value="1"/>
</dbReference>
<dbReference type="InterPro" id="IPR014710">
    <property type="entry name" value="RmlC-like_jellyroll"/>
</dbReference>
<dbReference type="InterPro" id="IPR036390">
    <property type="entry name" value="WH_DNA-bd_sf"/>
</dbReference>
<dbReference type="Gene3D" id="1.10.10.10">
    <property type="entry name" value="Winged helix-like DNA-binding domain superfamily/Winged helix DNA-binding domain"/>
    <property type="match status" value="1"/>
</dbReference>
<evidence type="ECO:0000256" key="2">
    <source>
        <dbReference type="ARBA" id="ARBA00023125"/>
    </source>
</evidence>
<dbReference type="SMART" id="SM00100">
    <property type="entry name" value="cNMP"/>
    <property type="match status" value="1"/>
</dbReference>
<evidence type="ECO:0000256" key="3">
    <source>
        <dbReference type="ARBA" id="ARBA00023163"/>
    </source>
</evidence>
<dbReference type="InterPro" id="IPR000595">
    <property type="entry name" value="cNMP-bd_dom"/>
</dbReference>
<dbReference type="InterPro" id="IPR036388">
    <property type="entry name" value="WH-like_DNA-bd_sf"/>
</dbReference>
<dbReference type="CDD" id="cd00038">
    <property type="entry name" value="CAP_ED"/>
    <property type="match status" value="1"/>
</dbReference>
<dbReference type="eggNOG" id="COG0664">
    <property type="taxonomic scope" value="Bacteria"/>
</dbReference>
<feature type="domain" description="Cyclic nucleotide-binding" evidence="5">
    <location>
        <begin position="7"/>
        <end position="128"/>
    </location>
</feature>
<organism evidence="7 8">
    <name type="scientific">Intrasporangium oryzae NRRL B-24470</name>
    <dbReference type="NCBI Taxonomy" id="1386089"/>
    <lineage>
        <taxon>Bacteria</taxon>
        <taxon>Bacillati</taxon>
        <taxon>Actinomycetota</taxon>
        <taxon>Actinomycetes</taxon>
        <taxon>Micrococcales</taxon>
        <taxon>Intrasporangiaceae</taxon>
        <taxon>Intrasporangium</taxon>
    </lineage>
</organism>
<dbReference type="InterPro" id="IPR018490">
    <property type="entry name" value="cNMP-bd_dom_sf"/>
</dbReference>
<accession>W9GFJ7</accession>
<dbReference type="Proteomes" id="UP000019489">
    <property type="component" value="Unassembled WGS sequence"/>
</dbReference>
<feature type="region of interest" description="Disordered" evidence="4">
    <location>
        <begin position="222"/>
        <end position="248"/>
    </location>
</feature>
<evidence type="ECO:0000259" key="6">
    <source>
        <dbReference type="PROSITE" id="PS51063"/>
    </source>
</evidence>
<dbReference type="Pfam" id="PF13545">
    <property type="entry name" value="HTH_Crp_2"/>
    <property type="match status" value="1"/>
</dbReference>
<dbReference type="GO" id="GO:0005829">
    <property type="term" value="C:cytosol"/>
    <property type="evidence" value="ECO:0007669"/>
    <property type="project" value="TreeGrafter"/>
</dbReference>
<dbReference type="SUPFAM" id="SSF51206">
    <property type="entry name" value="cAMP-binding domain-like"/>
    <property type="match status" value="1"/>
</dbReference>
<protein>
    <submittedName>
        <fullName evidence="7">Crp/Fnr family transcriptional regulator</fullName>
    </submittedName>
</protein>
<keyword evidence="2" id="KW-0238">DNA-binding</keyword>
<evidence type="ECO:0000256" key="4">
    <source>
        <dbReference type="SAM" id="MobiDB-lite"/>
    </source>
</evidence>
<dbReference type="STRING" id="1386089.N865_04205"/>
<gene>
    <name evidence="7" type="ORF">N865_04205</name>
</gene>
<evidence type="ECO:0000313" key="7">
    <source>
        <dbReference type="EMBL" id="EWT02639.1"/>
    </source>
</evidence>
<feature type="domain" description="HTH crp-type" evidence="6">
    <location>
        <begin position="142"/>
        <end position="214"/>
    </location>
</feature>
<dbReference type="PROSITE" id="PS51063">
    <property type="entry name" value="HTH_CRP_2"/>
    <property type="match status" value="1"/>
</dbReference>
<dbReference type="GO" id="GO:0003700">
    <property type="term" value="F:DNA-binding transcription factor activity"/>
    <property type="evidence" value="ECO:0007669"/>
    <property type="project" value="TreeGrafter"/>
</dbReference>
<dbReference type="InterPro" id="IPR050397">
    <property type="entry name" value="Env_Response_Regulators"/>
</dbReference>
<dbReference type="RefSeq" id="WP_051510190.1">
    <property type="nucleotide sequence ID" value="NZ_AWSA01000008.1"/>
</dbReference>
<evidence type="ECO:0000259" key="5">
    <source>
        <dbReference type="PROSITE" id="PS50042"/>
    </source>
</evidence>
<sequence length="248" mass="26977">MTVDFGLLGRLDPEDRRRVVGRMHRGLYAAGEVVFHEGDPADTVHFVVEGRVVARRSSESGDRLAYAVIGPGETFGELAMLAPDRRRTTTIQAFEPTVTMALSYGDFARLRSDHPSVERLLESLLAERVARLTDGLMEALHVPADRRVARRLVELCRLYAPGPEVMTAVVPLTQTDVSELSGVTRPTANRVLRGLAAIGVLELSRGSITVIDPAALRRHAGLPSERDSVATRSPNGGRASRPVAEPRS</sequence>
<dbReference type="PANTHER" id="PTHR24567:SF74">
    <property type="entry name" value="HTH-TYPE TRANSCRIPTIONAL REGULATOR ARCR"/>
    <property type="match status" value="1"/>
</dbReference>
<dbReference type="EMBL" id="AWSA01000008">
    <property type="protein sequence ID" value="EWT02639.1"/>
    <property type="molecule type" value="Genomic_DNA"/>
</dbReference>
<dbReference type="AlphaFoldDB" id="W9GFJ7"/>
<dbReference type="GO" id="GO:0003677">
    <property type="term" value="F:DNA binding"/>
    <property type="evidence" value="ECO:0007669"/>
    <property type="project" value="UniProtKB-KW"/>
</dbReference>
<comment type="caution">
    <text evidence="7">The sequence shown here is derived from an EMBL/GenBank/DDBJ whole genome shotgun (WGS) entry which is preliminary data.</text>
</comment>
<reference evidence="7 8" key="1">
    <citation type="submission" date="2013-08" db="EMBL/GenBank/DDBJ databases">
        <title>Intrasporangium oryzae NRRL B-24470.</title>
        <authorList>
            <person name="Liu H."/>
            <person name="Wang G."/>
        </authorList>
    </citation>
    <scope>NUCLEOTIDE SEQUENCE [LARGE SCALE GENOMIC DNA]</scope>
    <source>
        <strain evidence="7 8">NRRL B-24470</strain>
    </source>
</reference>
<dbReference type="PANTHER" id="PTHR24567">
    <property type="entry name" value="CRP FAMILY TRANSCRIPTIONAL REGULATORY PROTEIN"/>
    <property type="match status" value="1"/>
</dbReference>
<keyword evidence="3" id="KW-0804">Transcription</keyword>
<keyword evidence="1" id="KW-0805">Transcription regulation</keyword>